<dbReference type="InterPro" id="IPR007202">
    <property type="entry name" value="4Fe-4S_dom"/>
</dbReference>
<gene>
    <name evidence="13" type="ORF">PQJ61_14075</name>
</gene>
<proteinExistence type="inferred from homology"/>
<evidence type="ECO:0000256" key="10">
    <source>
        <dbReference type="ARBA" id="ARBA00023136"/>
    </source>
</evidence>
<feature type="transmembrane region" description="Helical" evidence="11">
    <location>
        <begin position="110"/>
        <end position="129"/>
    </location>
</feature>
<keyword evidence="5 11" id="KW-0812">Transmembrane</keyword>
<keyword evidence="9" id="KW-0411">Iron-sulfur</keyword>
<evidence type="ECO:0000256" key="2">
    <source>
        <dbReference type="ARBA" id="ARBA00006386"/>
    </source>
</evidence>
<sequence>MSCTFKKFKFIIAAIILYTIVFFLRNDIFTAALSFTGDFIIEMLQVLPPVLIITAMMSVWVPAETIKKGLGSASGFKGKIISLLIGSVSAGPIYAAFPATLMLYKKGASISNLVIILSSWAVIKVPMLLVETKFLGFKFTIIRLLFTIPAILLMSMATEKLVSRKMIINRDDKENEKITLPEMNCGACGCKNCAEFRRAVIDMERKIEECAFLNISAETDPA</sequence>
<evidence type="ECO:0000313" key="14">
    <source>
        <dbReference type="Proteomes" id="UP001221217"/>
    </source>
</evidence>
<feature type="transmembrane region" description="Helical" evidence="11">
    <location>
        <begin position="39"/>
        <end position="61"/>
    </location>
</feature>
<dbReference type="GO" id="GO:0051539">
    <property type="term" value="F:4 iron, 4 sulfur cluster binding"/>
    <property type="evidence" value="ECO:0007669"/>
    <property type="project" value="UniProtKB-KW"/>
</dbReference>
<evidence type="ECO:0000313" key="13">
    <source>
        <dbReference type="EMBL" id="MDC7227889.1"/>
    </source>
</evidence>
<feature type="domain" description="4Fe-4S" evidence="12">
    <location>
        <begin position="166"/>
        <end position="222"/>
    </location>
</feature>
<dbReference type="Pfam" id="PF04060">
    <property type="entry name" value="FeS"/>
    <property type="match status" value="1"/>
</dbReference>
<keyword evidence="7 11" id="KW-1133">Transmembrane helix</keyword>
<protein>
    <submittedName>
        <fullName evidence="13">Permease</fullName>
    </submittedName>
</protein>
<feature type="transmembrane region" description="Helical" evidence="11">
    <location>
        <begin position="141"/>
        <end position="158"/>
    </location>
</feature>
<evidence type="ECO:0000256" key="8">
    <source>
        <dbReference type="ARBA" id="ARBA00023004"/>
    </source>
</evidence>
<dbReference type="PROSITE" id="PS51656">
    <property type="entry name" value="4FE4S"/>
    <property type="match status" value="1"/>
</dbReference>
<keyword evidence="3" id="KW-1003">Cell membrane</keyword>
<dbReference type="AlphaFoldDB" id="A0AAJ1IGR3"/>
<name>A0AAJ1IGR3_9SPIO</name>
<organism evidence="13 14">
    <name type="scientific">Candidatus Thalassospirochaeta sargassi</name>
    <dbReference type="NCBI Taxonomy" id="3119039"/>
    <lineage>
        <taxon>Bacteria</taxon>
        <taxon>Pseudomonadati</taxon>
        <taxon>Spirochaetota</taxon>
        <taxon>Spirochaetia</taxon>
        <taxon>Spirochaetales</taxon>
        <taxon>Spirochaetaceae</taxon>
        <taxon>Candidatus Thalassospirochaeta</taxon>
    </lineage>
</organism>
<keyword evidence="10 11" id="KW-0472">Membrane</keyword>
<evidence type="ECO:0000259" key="12">
    <source>
        <dbReference type="PROSITE" id="PS51656"/>
    </source>
</evidence>
<accession>A0AAJ1IGR3</accession>
<dbReference type="GO" id="GO:0046872">
    <property type="term" value="F:metal ion binding"/>
    <property type="evidence" value="ECO:0007669"/>
    <property type="project" value="UniProtKB-KW"/>
</dbReference>
<feature type="transmembrane region" description="Helical" evidence="11">
    <location>
        <begin position="81"/>
        <end position="104"/>
    </location>
</feature>
<dbReference type="Pfam" id="PF03773">
    <property type="entry name" value="ArsP_1"/>
    <property type="match status" value="1"/>
</dbReference>
<evidence type="ECO:0000256" key="3">
    <source>
        <dbReference type="ARBA" id="ARBA00022475"/>
    </source>
</evidence>
<evidence type="ECO:0000256" key="4">
    <source>
        <dbReference type="ARBA" id="ARBA00022485"/>
    </source>
</evidence>
<dbReference type="InterPro" id="IPR005524">
    <property type="entry name" value="DUF318"/>
</dbReference>
<keyword evidence="4" id="KW-0004">4Fe-4S</keyword>
<reference evidence="13 14" key="1">
    <citation type="submission" date="2022-12" db="EMBL/GenBank/DDBJ databases">
        <title>Metagenome assembled genome from gulf of manar.</title>
        <authorList>
            <person name="Kohli P."/>
            <person name="Pk S."/>
            <person name="Venkata Ramana C."/>
            <person name="Sasikala C."/>
        </authorList>
    </citation>
    <scope>NUCLEOTIDE SEQUENCE [LARGE SCALE GENOMIC DNA]</scope>
    <source>
        <strain evidence="13">JB008</strain>
    </source>
</reference>
<evidence type="ECO:0000256" key="9">
    <source>
        <dbReference type="ARBA" id="ARBA00023014"/>
    </source>
</evidence>
<keyword evidence="8" id="KW-0408">Iron</keyword>
<keyword evidence="6" id="KW-0479">Metal-binding</keyword>
<evidence type="ECO:0000256" key="7">
    <source>
        <dbReference type="ARBA" id="ARBA00022989"/>
    </source>
</evidence>
<evidence type="ECO:0000256" key="11">
    <source>
        <dbReference type="SAM" id="Phobius"/>
    </source>
</evidence>
<comment type="similarity">
    <text evidence="2">Belongs to the UPF0718 family.</text>
</comment>
<comment type="subcellular location">
    <subcellularLocation>
        <location evidence="1">Cell membrane</location>
        <topology evidence="1">Multi-pass membrane protein</topology>
    </subcellularLocation>
</comment>
<evidence type="ECO:0000256" key="6">
    <source>
        <dbReference type="ARBA" id="ARBA00022723"/>
    </source>
</evidence>
<dbReference type="EMBL" id="JAQQAL010000035">
    <property type="protein sequence ID" value="MDC7227889.1"/>
    <property type="molecule type" value="Genomic_DNA"/>
</dbReference>
<dbReference type="Proteomes" id="UP001221217">
    <property type="component" value="Unassembled WGS sequence"/>
</dbReference>
<evidence type="ECO:0000256" key="5">
    <source>
        <dbReference type="ARBA" id="ARBA00022692"/>
    </source>
</evidence>
<dbReference type="Gene3D" id="1.10.15.40">
    <property type="entry name" value="Electron transport complex subunit B, putative Fe-S cluster"/>
    <property type="match status" value="1"/>
</dbReference>
<comment type="caution">
    <text evidence="13">The sequence shown here is derived from an EMBL/GenBank/DDBJ whole genome shotgun (WGS) entry which is preliminary data.</text>
</comment>
<evidence type="ECO:0000256" key="1">
    <source>
        <dbReference type="ARBA" id="ARBA00004651"/>
    </source>
</evidence>
<dbReference type="GO" id="GO:0005886">
    <property type="term" value="C:plasma membrane"/>
    <property type="evidence" value="ECO:0007669"/>
    <property type="project" value="UniProtKB-SubCell"/>
</dbReference>
<feature type="transmembrane region" description="Helical" evidence="11">
    <location>
        <begin position="12"/>
        <end position="33"/>
    </location>
</feature>